<dbReference type="InterPro" id="IPR019980">
    <property type="entry name" value="Ribosomal_uS13_bac-type"/>
</dbReference>
<dbReference type="Gene3D" id="1.10.8.50">
    <property type="match status" value="1"/>
</dbReference>
<dbReference type="FunFam" id="1.10.8.50:FF:000001">
    <property type="entry name" value="30S ribosomal protein S13"/>
    <property type="match status" value="1"/>
</dbReference>
<reference evidence="10 11" key="1">
    <citation type="journal article" date="2021" name="Nat. Commun.">
        <title>Isolation of a member of the candidate phylum Atribacteria reveals a unique cell membrane structure.</title>
        <authorList>
            <person name="Taiki K."/>
            <person name="Nobu M.K."/>
            <person name="Kusada H."/>
            <person name="Meng X.-Y."/>
            <person name="Hosoki N."/>
            <person name="Uematsu K."/>
            <person name="Yoshioka H."/>
            <person name="Kamagata Y."/>
            <person name="Tamaki H."/>
        </authorList>
    </citation>
    <scope>NUCLEOTIDE SEQUENCE [LARGE SCALE GENOMIC DNA]</scope>
    <source>
        <strain evidence="10 11">RT761</strain>
    </source>
</reference>
<evidence type="ECO:0000313" key="10">
    <source>
        <dbReference type="EMBL" id="QPM69367.1"/>
    </source>
</evidence>
<dbReference type="PIRSF" id="PIRSF002134">
    <property type="entry name" value="Ribosomal_S13"/>
    <property type="match status" value="1"/>
</dbReference>
<dbReference type="KEGG" id="alam:RT761_02599"/>
<dbReference type="InterPro" id="IPR027437">
    <property type="entry name" value="Rbsml_uS13_C"/>
</dbReference>
<dbReference type="InterPro" id="IPR018269">
    <property type="entry name" value="Ribosomal_uS13_CS"/>
</dbReference>
<comment type="function">
    <text evidence="7">Located at the top of the head of the 30S subunit, it contacts several helices of the 16S rRNA. In the 70S ribosome it contacts the 23S rRNA (bridge B1a) and protein L5 of the 50S subunit (bridge B1b), connecting the 2 subunits; these bridges are implicated in subunit movement. Contacts the tRNAs in the A and P-sites.</text>
</comment>
<proteinExistence type="inferred from homology"/>
<dbReference type="PANTHER" id="PTHR10871">
    <property type="entry name" value="30S RIBOSOMAL PROTEIN S13/40S RIBOSOMAL PROTEIN S18"/>
    <property type="match status" value="1"/>
</dbReference>
<keyword evidence="4 7" id="KW-0689">Ribosomal protein</keyword>
<dbReference type="GO" id="GO:0019843">
    <property type="term" value="F:rRNA binding"/>
    <property type="evidence" value="ECO:0007669"/>
    <property type="project" value="UniProtKB-UniRule"/>
</dbReference>
<dbReference type="PROSITE" id="PS00646">
    <property type="entry name" value="RIBOSOMAL_S13_1"/>
    <property type="match status" value="1"/>
</dbReference>
<evidence type="ECO:0000256" key="8">
    <source>
        <dbReference type="RuleBase" id="RU003830"/>
    </source>
</evidence>
<protein>
    <recommendedName>
        <fullName evidence="6 7">Small ribosomal subunit protein uS13</fullName>
    </recommendedName>
</protein>
<organism evidence="10 11">
    <name type="scientific">Atribacter laminatus</name>
    <dbReference type="NCBI Taxonomy" id="2847778"/>
    <lineage>
        <taxon>Bacteria</taxon>
        <taxon>Pseudomonadati</taxon>
        <taxon>Atribacterota</taxon>
        <taxon>Atribacteria</taxon>
        <taxon>Atribacterales</taxon>
        <taxon>Atribacteraceae</taxon>
        <taxon>Atribacter</taxon>
    </lineage>
</organism>
<evidence type="ECO:0000256" key="1">
    <source>
        <dbReference type="ARBA" id="ARBA00008080"/>
    </source>
</evidence>
<dbReference type="RefSeq" id="WP_218111843.1">
    <property type="nucleotide sequence ID" value="NZ_CP065383.1"/>
</dbReference>
<evidence type="ECO:0000256" key="4">
    <source>
        <dbReference type="ARBA" id="ARBA00022980"/>
    </source>
</evidence>
<dbReference type="GO" id="GO:0000049">
    <property type="term" value="F:tRNA binding"/>
    <property type="evidence" value="ECO:0007669"/>
    <property type="project" value="UniProtKB-UniRule"/>
</dbReference>
<dbReference type="Gene3D" id="4.10.910.10">
    <property type="entry name" value="30s ribosomal protein s13, domain 2"/>
    <property type="match status" value="1"/>
</dbReference>
<dbReference type="Pfam" id="PF00416">
    <property type="entry name" value="Ribosomal_S13"/>
    <property type="match status" value="1"/>
</dbReference>
<evidence type="ECO:0000256" key="5">
    <source>
        <dbReference type="ARBA" id="ARBA00023274"/>
    </source>
</evidence>
<evidence type="ECO:0000256" key="7">
    <source>
        <dbReference type="HAMAP-Rule" id="MF_01315"/>
    </source>
</evidence>
<dbReference type="GO" id="GO:0015935">
    <property type="term" value="C:small ribosomal subunit"/>
    <property type="evidence" value="ECO:0007669"/>
    <property type="project" value="TreeGrafter"/>
</dbReference>
<keyword evidence="3 7" id="KW-0694">RNA-binding</keyword>
<name>A0A7T1ANW2_ATRLM</name>
<dbReference type="PROSITE" id="PS50159">
    <property type="entry name" value="RIBOSOMAL_S13_2"/>
    <property type="match status" value="1"/>
</dbReference>
<dbReference type="InterPro" id="IPR010979">
    <property type="entry name" value="Ribosomal_uS13-like_H2TH"/>
</dbReference>
<keyword evidence="5 7" id="KW-0687">Ribonucleoprotein</keyword>
<dbReference type="GO" id="GO:0006412">
    <property type="term" value="P:translation"/>
    <property type="evidence" value="ECO:0007669"/>
    <property type="project" value="UniProtKB-UniRule"/>
</dbReference>
<dbReference type="SUPFAM" id="SSF46946">
    <property type="entry name" value="S13-like H2TH domain"/>
    <property type="match status" value="1"/>
</dbReference>
<keyword evidence="2 7" id="KW-0699">rRNA-binding</keyword>
<dbReference type="EMBL" id="CP065383">
    <property type="protein sequence ID" value="QPM69367.1"/>
    <property type="molecule type" value="Genomic_DNA"/>
</dbReference>
<evidence type="ECO:0000256" key="3">
    <source>
        <dbReference type="ARBA" id="ARBA00022884"/>
    </source>
</evidence>
<gene>
    <name evidence="7 10" type="primary">rpsM</name>
    <name evidence="10" type="ORF">RT761_02599</name>
</gene>
<evidence type="ECO:0000313" key="11">
    <source>
        <dbReference type="Proteomes" id="UP000594463"/>
    </source>
</evidence>
<sequence>MARIAGVDLPNSKRIDIALTYIYGIGPVLSKNIIEETQIDPSIRVKDLTDEQLNKLQKAVEKYPVEGELRSQVSQNIKRLISIGAYRGIRHRRGMPVRGQRTRTNARSRKGSKRTVGISRKK</sequence>
<evidence type="ECO:0000256" key="6">
    <source>
        <dbReference type="ARBA" id="ARBA00035166"/>
    </source>
</evidence>
<comment type="similarity">
    <text evidence="1 7 8">Belongs to the universal ribosomal protein uS13 family.</text>
</comment>
<evidence type="ECO:0000256" key="9">
    <source>
        <dbReference type="SAM" id="MobiDB-lite"/>
    </source>
</evidence>
<dbReference type="InterPro" id="IPR001892">
    <property type="entry name" value="Ribosomal_uS13"/>
</dbReference>
<dbReference type="NCBIfam" id="TIGR03631">
    <property type="entry name" value="uS13_bact"/>
    <property type="match status" value="1"/>
</dbReference>
<keyword evidence="7" id="KW-0820">tRNA-binding</keyword>
<accession>A0A7T1ANW2</accession>
<dbReference type="Proteomes" id="UP000594463">
    <property type="component" value="Chromosome"/>
</dbReference>
<feature type="region of interest" description="Disordered" evidence="9">
    <location>
        <begin position="92"/>
        <end position="122"/>
    </location>
</feature>
<dbReference type="GO" id="GO:0003735">
    <property type="term" value="F:structural constituent of ribosome"/>
    <property type="evidence" value="ECO:0007669"/>
    <property type="project" value="InterPro"/>
</dbReference>
<dbReference type="PANTHER" id="PTHR10871:SF1">
    <property type="entry name" value="SMALL RIBOSOMAL SUBUNIT PROTEIN US13M"/>
    <property type="match status" value="1"/>
</dbReference>
<comment type="subunit">
    <text evidence="7">Part of the 30S ribosomal subunit. Forms a loose heterodimer with protein S19. Forms two bridges to the 50S subunit in the 70S ribosome.</text>
</comment>
<dbReference type="GO" id="GO:0005829">
    <property type="term" value="C:cytosol"/>
    <property type="evidence" value="ECO:0007669"/>
    <property type="project" value="TreeGrafter"/>
</dbReference>
<keyword evidence="11" id="KW-1185">Reference proteome</keyword>
<evidence type="ECO:0000256" key="2">
    <source>
        <dbReference type="ARBA" id="ARBA00022730"/>
    </source>
</evidence>
<dbReference type="AlphaFoldDB" id="A0A7T1ANW2"/>
<dbReference type="HAMAP" id="MF_01315">
    <property type="entry name" value="Ribosomal_uS13"/>
    <property type="match status" value="1"/>
</dbReference>